<dbReference type="GO" id="GO:0008175">
    <property type="term" value="F:tRNA methyltransferase activity"/>
    <property type="evidence" value="ECO:0007669"/>
    <property type="project" value="UniProtKB-ARBA"/>
</dbReference>
<evidence type="ECO:0000313" key="4">
    <source>
        <dbReference type="EMBL" id="QOI90514.1"/>
    </source>
</evidence>
<keyword evidence="2" id="KW-0808">Transferase</keyword>
<gene>
    <name evidence="4" type="ORF">HWQ62_00379</name>
</gene>
<evidence type="ECO:0000256" key="2">
    <source>
        <dbReference type="ARBA" id="ARBA00022679"/>
    </source>
</evidence>
<proteinExistence type="predicted"/>
<protein>
    <recommendedName>
        <fullName evidence="3">Methyltransferase type 11 domain-containing protein</fullName>
    </recommendedName>
</protein>
<reference evidence="4" key="1">
    <citation type="submission" date="2020-06" db="EMBL/GenBank/DDBJ databases">
        <title>Lateral gene transfer of anion-conducting channel rhodopsins between green algae and giant viruses.</title>
        <authorList>
            <person name="Rozenberg A."/>
            <person name="Oppermann J."/>
            <person name="Wietek J."/>
            <person name="Fernandez Lahore R.G."/>
            <person name="Sandaa R.-A."/>
            <person name="Bratbak G."/>
            <person name="Hegemann P."/>
            <person name="Beja O."/>
        </authorList>
    </citation>
    <scope>NUCLEOTIDE SEQUENCE</scope>
    <source>
        <strain evidence="4">01B</strain>
    </source>
</reference>
<dbReference type="InterPro" id="IPR013216">
    <property type="entry name" value="Methyltransf_11"/>
</dbReference>
<keyword evidence="1" id="KW-0489">Methyltransferase</keyword>
<dbReference type="PANTHER" id="PTHR13069">
    <property type="entry name" value="ALKYLATED DNA REPAIR PROTEIN ALKB HOMOLOG 8"/>
    <property type="match status" value="1"/>
</dbReference>
<dbReference type="CDD" id="cd02440">
    <property type="entry name" value="AdoMet_MTases"/>
    <property type="match status" value="1"/>
</dbReference>
<name>A0A7M3UP51_POV01</name>
<dbReference type="InterPro" id="IPR051422">
    <property type="entry name" value="AlkB_tRNA_MeTrf/Diox"/>
</dbReference>
<dbReference type="SUPFAM" id="SSF53335">
    <property type="entry name" value="S-adenosyl-L-methionine-dependent methyltransferases"/>
    <property type="match status" value="1"/>
</dbReference>
<evidence type="ECO:0000256" key="1">
    <source>
        <dbReference type="ARBA" id="ARBA00022603"/>
    </source>
</evidence>
<organismHost>
    <name type="scientific">Pyramimonas plurioculata</name>
    <dbReference type="NCBI Taxonomy" id="36893"/>
</organismHost>
<evidence type="ECO:0000259" key="3">
    <source>
        <dbReference type="Pfam" id="PF08241"/>
    </source>
</evidence>
<dbReference type="PANTHER" id="PTHR13069:SF21">
    <property type="entry name" value="ALKYLATED DNA REPAIR PROTEIN ALKB HOMOLOG 8"/>
    <property type="match status" value="1"/>
</dbReference>
<dbReference type="Gene3D" id="3.40.50.150">
    <property type="entry name" value="Vaccinia Virus protein VP39"/>
    <property type="match status" value="1"/>
</dbReference>
<feature type="domain" description="Methyltransferase type 11" evidence="3">
    <location>
        <begin position="45"/>
        <end position="131"/>
    </location>
</feature>
<dbReference type="Pfam" id="PF08241">
    <property type="entry name" value="Methyltransf_11"/>
    <property type="match status" value="1"/>
</dbReference>
<dbReference type="InterPro" id="IPR029063">
    <property type="entry name" value="SAM-dependent_MTases_sf"/>
</dbReference>
<dbReference type="GO" id="GO:0008757">
    <property type="term" value="F:S-adenosylmethionine-dependent methyltransferase activity"/>
    <property type="evidence" value="ECO:0007669"/>
    <property type="project" value="InterPro"/>
</dbReference>
<accession>A0A7M3UP51</accession>
<organism evidence="4">
    <name type="scientific">Pyramimonas orientalis virus</name>
    <name type="common">PoV01</name>
    <dbReference type="NCBI Taxonomy" id="455367"/>
    <lineage>
        <taxon>Viruses</taxon>
        <taxon>Varidnaviria</taxon>
        <taxon>Bamfordvirae</taxon>
        <taxon>Nucleocytoviricota</taxon>
        <taxon>Megaviricetes</taxon>
        <taxon>Imitervirales</taxon>
        <taxon>Allomimiviridae</taxon>
        <taxon>Heliosvirus</taxon>
        <taxon>Heliosvirus raunefjordenense</taxon>
    </lineage>
</organism>
<dbReference type="GO" id="GO:0032259">
    <property type="term" value="P:methylation"/>
    <property type="evidence" value="ECO:0007669"/>
    <property type="project" value="UniProtKB-KW"/>
</dbReference>
<sequence length="206" mass="24289">MTTHIEQKFVIDTYSEIAHEFSSTRYNIWKFVREFLQNKEHLLGLDIGCGNGKNMTHENIVGIDNNEAFVQMCEGFGKEVLLAECTDIPFIDNAFDYAMCISVIHHLSTEERRIKCIVEMIRVLRKGGTGIFNVWSYENQDKHNFVNGDNYVPWNSRDVSKTTYLRYYNIMNHDRFMQMVNLFHDLIRIDDVKNEKGNWIVQFTKI</sequence>
<dbReference type="GO" id="GO:0006400">
    <property type="term" value="P:tRNA modification"/>
    <property type="evidence" value="ECO:0007669"/>
    <property type="project" value="UniProtKB-ARBA"/>
</dbReference>
<dbReference type="EMBL" id="MT663538">
    <property type="protein sequence ID" value="QOI90514.1"/>
    <property type="molecule type" value="Genomic_DNA"/>
</dbReference>